<dbReference type="InterPro" id="IPR029063">
    <property type="entry name" value="SAM-dependent_MTases_sf"/>
</dbReference>
<dbReference type="RefSeq" id="WP_163734743.1">
    <property type="nucleotide sequence ID" value="NZ_AP022610.1"/>
</dbReference>
<evidence type="ECO:0000313" key="3">
    <source>
        <dbReference type="EMBL" id="BBZ27238.1"/>
    </source>
</evidence>
<dbReference type="SUPFAM" id="SSF53335">
    <property type="entry name" value="S-adenosyl-L-methionine-dependent methyltransferases"/>
    <property type="match status" value="1"/>
</dbReference>
<evidence type="ECO:0000259" key="2">
    <source>
        <dbReference type="Pfam" id="PF08123"/>
    </source>
</evidence>
<reference evidence="3 4" key="1">
    <citation type="journal article" date="2019" name="Emerg. Microbes Infect.">
        <title>Comprehensive subspecies identification of 175 nontuberculous mycobacteria species based on 7547 genomic profiles.</title>
        <authorList>
            <person name="Matsumoto Y."/>
            <person name="Kinjo T."/>
            <person name="Motooka D."/>
            <person name="Nabeya D."/>
            <person name="Jung N."/>
            <person name="Uechi K."/>
            <person name="Horii T."/>
            <person name="Iida T."/>
            <person name="Fujita J."/>
            <person name="Nakamura S."/>
        </authorList>
    </citation>
    <scope>NUCLEOTIDE SEQUENCE [LARGE SCALE GENOMIC DNA]</scope>
    <source>
        <strain evidence="3 4">JCM 13574</strain>
    </source>
</reference>
<feature type="domain" description="DOT1" evidence="2">
    <location>
        <begin position="126"/>
        <end position="191"/>
    </location>
</feature>
<dbReference type="Proteomes" id="UP000466517">
    <property type="component" value="Chromosome"/>
</dbReference>
<dbReference type="AlphaFoldDB" id="A0A7I7XEF9"/>
<organism evidence="3 4">
    <name type="scientific">Mycolicibacterium madagascariense</name>
    <dbReference type="NCBI Taxonomy" id="212765"/>
    <lineage>
        <taxon>Bacteria</taxon>
        <taxon>Bacillati</taxon>
        <taxon>Actinomycetota</taxon>
        <taxon>Actinomycetes</taxon>
        <taxon>Mycobacteriales</taxon>
        <taxon>Mycobacteriaceae</taxon>
        <taxon>Mycolicibacterium</taxon>
    </lineage>
</organism>
<sequence length="354" mass="39513">MTHHLIQTEDDAIAHRARQARAVLDAMVAAVTDGSYHTRTPLDVTSGPMFERFVDIGLAMRQMWVDPEQQTALIDRLRPFRGMIIGGSPTAIQPHGLLPRGRTTTTRLDDVGDDELREWFIEDNRLIYGEFTEMELANYLDSVAPYFCTDGQMYDLGSGLGKVVLTTALTMPFERCTGVELLPYRHALAVERRDLVLRARDHALAALGGTLTDDVPLVLPSGVTTTAAHVLNFEDRVHLAQGDMFQAELTDPSLVFMYSTCFSTFIDRIAAKLARDLPSGCLVTTTTYELPHPAFRLVREFPADTLAWTTVYAYRREGKLDRLPPPPAPSVRHEPDAEEWEAGVRAQMAEQAAR</sequence>
<evidence type="ECO:0000313" key="4">
    <source>
        <dbReference type="Proteomes" id="UP000466517"/>
    </source>
</evidence>
<evidence type="ECO:0000256" key="1">
    <source>
        <dbReference type="SAM" id="MobiDB-lite"/>
    </source>
</evidence>
<dbReference type="EMBL" id="AP022610">
    <property type="protein sequence ID" value="BBZ27238.1"/>
    <property type="molecule type" value="Genomic_DNA"/>
</dbReference>
<protein>
    <recommendedName>
        <fullName evidence="2">DOT1 domain-containing protein</fullName>
    </recommendedName>
</protein>
<dbReference type="Pfam" id="PF08123">
    <property type="entry name" value="DOT1"/>
    <property type="match status" value="1"/>
</dbReference>
<proteinExistence type="predicted"/>
<dbReference type="Gene3D" id="3.40.50.150">
    <property type="entry name" value="Vaccinia Virus protein VP39"/>
    <property type="match status" value="1"/>
</dbReference>
<keyword evidence="4" id="KW-1185">Reference proteome</keyword>
<gene>
    <name evidence="3" type="ORF">MMAD_15330</name>
</gene>
<dbReference type="GO" id="GO:0031151">
    <property type="term" value="F:histone H3K79 methyltransferase activity"/>
    <property type="evidence" value="ECO:0007669"/>
    <property type="project" value="InterPro"/>
</dbReference>
<name>A0A7I7XEF9_9MYCO</name>
<dbReference type="KEGG" id="mmag:MMAD_15330"/>
<accession>A0A7I7XEF9</accession>
<feature type="region of interest" description="Disordered" evidence="1">
    <location>
        <begin position="319"/>
        <end position="354"/>
    </location>
</feature>
<dbReference type="InterPro" id="IPR025789">
    <property type="entry name" value="DOT1_dom"/>
</dbReference>